<dbReference type="InterPro" id="IPR026565">
    <property type="entry name" value="PPDK_reg"/>
</dbReference>
<dbReference type="EMBL" id="CP023036">
    <property type="protein sequence ID" value="AXY22507.1"/>
    <property type="molecule type" value="Genomic_DNA"/>
</dbReference>
<accession>A0A347WCB4</accession>
<dbReference type="Pfam" id="PF03618">
    <property type="entry name" value="Kinase-PPPase"/>
    <property type="match status" value="1"/>
</dbReference>
<keyword evidence="3" id="KW-1185">Reference proteome</keyword>
<dbReference type="EC" id="2.7.4.27" evidence="1"/>
<reference evidence="2 3" key="1">
    <citation type="submission" date="2017-08" db="EMBL/GenBank/DDBJ databases">
        <title>Complete genome sequence of Gluconacetobacter saccharivorans CV1 isolated from Fermented Vinegar.</title>
        <authorList>
            <person name="Kim S.-Y."/>
        </authorList>
    </citation>
    <scope>NUCLEOTIDE SEQUENCE [LARGE SCALE GENOMIC DNA]</scope>
    <source>
        <strain evidence="2 3">CV1</strain>
    </source>
</reference>
<comment type="function">
    <text evidence="1">Bifunctional serine/threonine kinase and phosphorylase involved in the regulation of the pyruvate, phosphate dikinase (PPDK) by catalyzing its phosphorylation/dephosphorylation.</text>
</comment>
<dbReference type="NCBIfam" id="NF003742">
    <property type="entry name" value="PRK05339.1"/>
    <property type="match status" value="1"/>
</dbReference>
<dbReference type="PANTHER" id="PTHR31756">
    <property type="entry name" value="PYRUVATE, PHOSPHATE DIKINASE REGULATORY PROTEIN 1, CHLOROPLASTIC"/>
    <property type="match status" value="1"/>
</dbReference>
<keyword evidence="1" id="KW-0723">Serine/threonine-protein kinase</keyword>
<name>A0A347WCB4_9PROT</name>
<dbReference type="GO" id="GO:0005524">
    <property type="term" value="F:ATP binding"/>
    <property type="evidence" value="ECO:0007669"/>
    <property type="project" value="InterPro"/>
</dbReference>
<dbReference type="GO" id="GO:0004674">
    <property type="term" value="F:protein serine/threonine kinase activity"/>
    <property type="evidence" value="ECO:0007669"/>
    <property type="project" value="UniProtKB-UniRule"/>
</dbReference>
<dbReference type="AlphaFoldDB" id="A0A347WCB4"/>
<keyword evidence="2" id="KW-0670">Pyruvate</keyword>
<comment type="catalytic activity">
    <reaction evidence="1">
        <text>N(tele)-phospho-L-histidyl/O-phospho-L-threonyl-[pyruvate, phosphate dikinase] + phosphate + H(+) = N(tele)-phospho-L-histidyl/L-threonyl-[pyruvate, phosphate dikinase] + diphosphate</text>
        <dbReference type="Rhea" id="RHEA:43696"/>
        <dbReference type="Rhea" id="RHEA-COMP:10650"/>
        <dbReference type="Rhea" id="RHEA-COMP:10651"/>
        <dbReference type="ChEBI" id="CHEBI:15378"/>
        <dbReference type="ChEBI" id="CHEBI:30013"/>
        <dbReference type="ChEBI" id="CHEBI:33019"/>
        <dbReference type="ChEBI" id="CHEBI:43474"/>
        <dbReference type="ChEBI" id="CHEBI:61977"/>
        <dbReference type="ChEBI" id="CHEBI:83586"/>
        <dbReference type="EC" id="2.7.4.27"/>
    </reaction>
</comment>
<feature type="binding site" evidence="1">
    <location>
        <begin position="161"/>
        <end position="168"/>
    </location>
    <ligand>
        <name>ADP</name>
        <dbReference type="ChEBI" id="CHEBI:456216"/>
    </ligand>
</feature>
<dbReference type="EC" id="2.7.11.32" evidence="1"/>
<organism evidence="2 3">
    <name type="scientific">Komagataeibacter saccharivorans</name>
    <dbReference type="NCBI Taxonomy" id="265959"/>
    <lineage>
        <taxon>Bacteria</taxon>
        <taxon>Pseudomonadati</taxon>
        <taxon>Pseudomonadota</taxon>
        <taxon>Alphaproteobacteria</taxon>
        <taxon>Acetobacterales</taxon>
        <taxon>Acetobacteraceae</taxon>
        <taxon>Komagataeibacter</taxon>
    </lineage>
</organism>
<dbReference type="GO" id="GO:0016776">
    <property type="term" value="F:phosphotransferase activity, phosphate group as acceptor"/>
    <property type="evidence" value="ECO:0007669"/>
    <property type="project" value="UniProtKB-UniRule"/>
</dbReference>
<sequence length="300" mass="33113">MPGRPVRQNLMSEPPIILHLVSEATGQALEAVMRACGAQFQDAEFSPRSWNLIRTRVQVARVLAGIEAEPGPVLSSLTSPDLQVMLREGCARVGVEVKNILDGTIHFLEQQTGIVAERHPGGQYVMDNSYRRRIDAMQYVISHDDGQKTTDLSKADVVLVGVSRTSKTPTCFYLANRGIRAANIPLVPHAPLPAGLEDFRGLVVGLTIDPHTLLEIRRSRVGMMLPGRSIVAPGMSETSVKPYIDPENVHEELHWARRLCARHKWPVINVTHRSVEETSAAIIDMLEHDGAPRKVAEPDI</sequence>
<dbReference type="PANTHER" id="PTHR31756:SF3">
    <property type="entry name" value="PYRUVATE, PHOSPHATE DIKINASE REGULATORY PROTEIN 1, CHLOROPLASTIC"/>
    <property type="match status" value="1"/>
</dbReference>
<keyword evidence="1 2" id="KW-0808">Transferase</keyword>
<gene>
    <name evidence="2" type="primary">yqfL</name>
    <name evidence="2" type="ORF">CD178_01744</name>
</gene>
<keyword evidence="1" id="KW-0547">Nucleotide-binding</keyword>
<dbReference type="HAMAP" id="MF_00921">
    <property type="entry name" value="PDRP"/>
    <property type="match status" value="1"/>
</dbReference>
<comment type="similarity">
    <text evidence="1">Belongs to the pyruvate, phosphate/water dikinase regulatory protein family. PDRP subfamily.</text>
</comment>
<proteinExistence type="inferred from homology"/>
<evidence type="ECO:0000313" key="2">
    <source>
        <dbReference type="EMBL" id="AXY22507.1"/>
    </source>
</evidence>
<dbReference type="InterPro" id="IPR005177">
    <property type="entry name" value="Kinase-pyrophosphorylase"/>
</dbReference>
<dbReference type="Proteomes" id="UP000264120">
    <property type="component" value="Chromosome"/>
</dbReference>
<evidence type="ECO:0000313" key="3">
    <source>
        <dbReference type="Proteomes" id="UP000264120"/>
    </source>
</evidence>
<comment type="catalytic activity">
    <reaction evidence="1">
        <text>N(tele)-phospho-L-histidyl/L-threonyl-[pyruvate, phosphate dikinase] + ADP = N(tele)-phospho-L-histidyl/O-phospho-L-threonyl-[pyruvate, phosphate dikinase] + AMP + H(+)</text>
        <dbReference type="Rhea" id="RHEA:43692"/>
        <dbReference type="Rhea" id="RHEA-COMP:10650"/>
        <dbReference type="Rhea" id="RHEA-COMP:10651"/>
        <dbReference type="ChEBI" id="CHEBI:15378"/>
        <dbReference type="ChEBI" id="CHEBI:30013"/>
        <dbReference type="ChEBI" id="CHEBI:61977"/>
        <dbReference type="ChEBI" id="CHEBI:83586"/>
        <dbReference type="ChEBI" id="CHEBI:456215"/>
        <dbReference type="ChEBI" id="CHEBI:456216"/>
        <dbReference type="EC" id="2.7.11.32"/>
    </reaction>
</comment>
<dbReference type="GO" id="GO:0043531">
    <property type="term" value="F:ADP binding"/>
    <property type="evidence" value="ECO:0007669"/>
    <property type="project" value="UniProtKB-UniRule"/>
</dbReference>
<keyword evidence="1" id="KW-0418">Kinase</keyword>
<dbReference type="KEGG" id="ksc:CD178_01744"/>
<protein>
    <recommendedName>
        <fullName evidence="1">Putative pyruvate, phosphate dikinase regulatory protein</fullName>
        <shortName evidence="1">PPDK regulatory protein</shortName>
        <ecNumber evidence="1">2.7.11.32</ecNumber>
        <ecNumber evidence="1">2.7.4.27</ecNumber>
    </recommendedName>
</protein>
<evidence type="ECO:0000256" key="1">
    <source>
        <dbReference type="HAMAP-Rule" id="MF_00921"/>
    </source>
</evidence>